<organism evidence="2">
    <name type="scientific">marine metagenome</name>
    <dbReference type="NCBI Taxonomy" id="408172"/>
    <lineage>
        <taxon>unclassified sequences</taxon>
        <taxon>metagenomes</taxon>
        <taxon>ecological metagenomes</taxon>
    </lineage>
</organism>
<dbReference type="AlphaFoldDB" id="A0A382VXU8"/>
<feature type="domain" description="Histone deacetylase" evidence="1">
    <location>
        <begin position="1"/>
        <end position="193"/>
    </location>
</feature>
<feature type="non-terminal residue" evidence="2">
    <location>
        <position position="1"/>
    </location>
</feature>
<dbReference type="CDD" id="cd09992">
    <property type="entry name" value="HDAC_classII"/>
    <property type="match status" value="1"/>
</dbReference>
<dbReference type="PANTHER" id="PTHR10625">
    <property type="entry name" value="HISTONE DEACETYLASE HDAC1-RELATED"/>
    <property type="match status" value="1"/>
</dbReference>
<dbReference type="InterPro" id="IPR037138">
    <property type="entry name" value="His_deacetylse_dom_sf"/>
</dbReference>
<dbReference type="SUPFAM" id="SSF52768">
    <property type="entry name" value="Arginase/deacetylase"/>
    <property type="match status" value="1"/>
</dbReference>
<accession>A0A382VXU8</accession>
<sequence>FSLMRPVGHHAHSTHAMGYCIFNNVAIAANYAMREHKLDRIMIIDLDAHHGNGTEQIFYASDEVLFVSFHQHPWFPGTGDWFKSGTEAGLGYNYNIEMPTWSDNKSYMQGFSEIVVPLAEKYKPQFILVSMGFDAHWMDHSSVLGLSVKGFYDLTKAIKELASSICSDRLVLVLEGGYNLKSTGESMVATFSALTGESTFTDSFGFCPNKPVAPLNQTIIYLKGLMKFMQGDGDKGFYDIPVEVPYLSE</sequence>
<dbReference type="InterPro" id="IPR023801">
    <property type="entry name" value="His_deacetylse_dom"/>
</dbReference>
<evidence type="ECO:0000313" key="2">
    <source>
        <dbReference type="EMBL" id="SVD51210.1"/>
    </source>
</evidence>
<proteinExistence type="predicted"/>
<dbReference type="Pfam" id="PF00850">
    <property type="entry name" value="Hist_deacetyl"/>
    <property type="match status" value="1"/>
</dbReference>
<dbReference type="PRINTS" id="PR01270">
    <property type="entry name" value="HDASUPER"/>
</dbReference>
<dbReference type="GO" id="GO:0004407">
    <property type="term" value="F:histone deacetylase activity"/>
    <property type="evidence" value="ECO:0007669"/>
    <property type="project" value="TreeGrafter"/>
</dbReference>
<gene>
    <name evidence="2" type="ORF">METZ01_LOCUS404064</name>
</gene>
<dbReference type="PANTHER" id="PTHR10625:SF10">
    <property type="entry name" value="HISTONE DEACETYLASE HDAC1"/>
    <property type="match status" value="1"/>
</dbReference>
<dbReference type="GO" id="GO:0040029">
    <property type="term" value="P:epigenetic regulation of gene expression"/>
    <property type="evidence" value="ECO:0007669"/>
    <property type="project" value="TreeGrafter"/>
</dbReference>
<dbReference type="InterPro" id="IPR023696">
    <property type="entry name" value="Ureohydrolase_dom_sf"/>
</dbReference>
<dbReference type="Gene3D" id="3.40.800.20">
    <property type="entry name" value="Histone deacetylase domain"/>
    <property type="match status" value="1"/>
</dbReference>
<reference evidence="2" key="1">
    <citation type="submission" date="2018-05" db="EMBL/GenBank/DDBJ databases">
        <authorList>
            <person name="Lanie J.A."/>
            <person name="Ng W.-L."/>
            <person name="Kazmierczak K.M."/>
            <person name="Andrzejewski T.M."/>
            <person name="Davidsen T.M."/>
            <person name="Wayne K.J."/>
            <person name="Tettelin H."/>
            <person name="Glass J.I."/>
            <person name="Rusch D."/>
            <person name="Podicherti R."/>
            <person name="Tsui H.-C.T."/>
            <person name="Winkler M.E."/>
        </authorList>
    </citation>
    <scope>NUCLEOTIDE SEQUENCE</scope>
</reference>
<dbReference type="EMBL" id="UINC01155388">
    <property type="protein sequence ID" value="SVD51210.1"/>
    <property type="molecule type" value="Genomic_DNA"/>
</dbReference>
<evidence type="ECO:0000259" key="1">
    <source>
        <dbReference type="Pfam" id="PF00850"/>
    </source>
</evidence>
<protein>
    <recommendedName>
        <fullName evidence="1">Histone deacetylase domain-containing protein</fullName>
    </recommendedName>
</protein>
<name>A0A382VXU8_9ZZZZ</name>
<dbReference type="InterPro" id="IPR000286">
    <property type="entry name" value="HDACs"/>
</dbReference>